<dbReference type="EMBL" id="LJKE01000015">
    <property type="protein sequence ID" value="KZD72170.1"/>
    <property type="molecule type" value="Genomic_DNA"/>
</dbReference>
<comment type="caution">
    <text evidence="2">The sequence shown here is derived from an EMBL/GenBank/DDBJ whole genome shotgun (WGS) entry which is preliminary data.</text>
</comment>
<dbReference type="Proteomes" id="UP000076482">
    <property type="component" value="Unassembled WGS sequence"/>
</dbReference>
<dbReference type="GO" id="GO:0016810">
    <property type="term" value="F:hydrolase activity, acting on carbon-nitrogen (but not peptide) bonds"/>
    <property type="evidence" value="ECO:0007669"/>
    <property type="project" value="InterPro"/>
</dbReference>
<protein>
    <submittedName>
        <fullName evidence="2">Peptidoglycan N-acetylglucosamine deacetylase</fullName>
    </submittedName>
</protein>
<dbReference type="SUPFAM" id="SSF88713">
    <property type="entry name" value="Glycoside hydrolase/deacetylase"/>
    <property type="match status" value="1"/>
</dbReference>
<dbReference type="PANTHER" id="PTHR10587:SF125">
    <property type="entry name" value="POLYSACCHARIDE DEACETYLASE YHEN-RELATED"/>
    <property type="match status" value="1"/>
</dbReference>
<accession>A0A164QTQ4</accession>
<dbReference type="AlphaFoldDB" id="A0A164QTQ4"/>
<dbReference type="RefSeq" id="WP_063259851.1">
    <property type="nucleotide sequence ID" value="NZ_LJKE01000015.1"/>
</dbReference>
<dbReference type="Pfam" id="PF01522">
    <property type="entry name" value="Polysacc_deac_1"/>
    <property type="match status" value="1"/>
</dbReference>
<dbReference type="InterPro" id="IPR002509">
    <property type="entry name" value="NODB_dom"/>
</dbReference>
<reference evidence="2 3" key="1">
    <citation type="submission" date="2015-09" db="EMBL/GenBank/DDBJ databases">
        <title>Bacillus cereus food isolates.</title>
        <authorList>
            <person name="Boekhorst J."/>
        </authorList>
    </citation>
    <scope>NUCLEOTIDE SEQUENCE [LARGE SCALE GENOMIC DNA]</scope>
    <source>
        <strain evidence="2 3">B4088</strain>
    </source>
</reference>
<name>A0A164QTQ4_BACCE</name>
<proteinExistence type="predicted"/>
<dbReference type="PATRIC" id="fig|1396.535.peg.4385"/>
<evidence type="ECO:0000259" key="1">
    <source>
        <dbReference type="PROSITE" id="PS51677"/>
    </source>
</evidence>
<dbReference type="CDD" id="cd10944">
    <property type="entry name" value="CE4_SmPgdA_like"/>
    <property type="match status" value="1"/>
</dbReference>
<gene>
    <name evidence="2" type="ORF">B4088_0631</name>
</gene>
<dbReference type="InterPro" id="IPR011330">
    <property type="entry name" value="Glyco_hydro/deAcase_b/a-brl"/>
</dbReference>
<organism evidence="2 3">
    <name type="scientific">Bacillus cereus</name>
    <dbReference type="NCBI Taxonomy" id="1396"/>
    <lineage>
        <taxon>Bacteria</taxon>
        <taxon>Bacillati</taxon>
        <taxon>Bacillota</taxon>
        <taxon>Bacilli</taxon>
        <taxon>Bacillales</taxon>
        <taxon>Bacillaceae</taxon>
        <taxon>Bacillus</taxon>
        <taxon>Bacillus cereus group</taxon>
    </lineage>
</organism>
<dbReference type="Gene3D" id="3.20.20.370">
    <property type="entry name" value="Glycoside hydrolase/deacetylase"/>
    <property type="match status" value="1"/>
</dbReference>
<dbReference type="PANTHER" id="PTHR10587">
    <property type="entry name" value="GLYCOSYL TRANSFERASE-RELATED"/>
    <property type="match status" value="1"/>
</dbReference>
<dbReference type="PROSITE" id="PS51677">
    <property type="entry name" value="NODB"/>
    <property type="match status" value="1"/>
</dbReference>
<evidence type="ECO:0000313" key="2">
    <source>
        <dbReference type="EMBL" id="KZD72170.1"/>
    </source>
</evidence>
<feature type="domain" description="NodB homology" evidence="1">
    <location>
        <begin position="72"/>
        <end position="255"/>
    </location>
</feature>
<dbReference type="GO" id="GO:0005975">
    <property type="term" value="P:carbohydrate metabolic process"/>
    <property type="evidence" value="ECO:0007669"/>
    <property type="project" value="InterPro"/>
</dbReference>
<dbReference type="InterPro" id="IPR050248">
    <property type="entry name" value="Polysacc_deacetylase_ArnD"/>
</dbReference>
<evidence type="ECO:0000313" key="3">
    <source>
        <dbReference type="Proteomes" id="UP000076482"/>
    </source>
</evidence>
<sequence>MKIGSFLFKTSFVISCGIITQHLFPNVVPNIPDDLFKSEAKPVAYAADIPTQKRELAEIPVPTQEVAPLPQKVAYITFDDGPNEHTPEILRILKENDVKATFFIMGKNVHGKEDILKQMHADGHHIAMHTMSHDNMKLYKSGNANNFISELEEEQKLLEGITGEKPMLVRPPYGSKPGVSQQHQDEMVKRELKMWDWTIDSLDWKYPKNPNQILTEVQSHISQDKEVVLMHDRKQTVEVLQQVLQTFKDKGYSFLPYDRSNHFPVNFWKNPNL</sequence>